<accession>A0A645G8B5</accession>
<feature type="domain" description="HD-GYP" evidence="1">
    <location>
        <begin position="1"/>
        <end position="113"/>
    </location>
</feature>
<dbReference type="EMBL" id="VSSQ01071216">
    <property type="protein sequence ID" value="MPN22875.1"/>
    <property type="molecule type" value="Genomic_DNA"/>
</dbReference>
<reference evidence="2" key="1">
    <citation type="submission" date="2019-08" db="EMBL/GenBank/DDBJ databases">
        <authorList>
            <person name="Kucharzyk K."/>
            <person name="Murdoch R.W."/>
            <person name="Higgins S."/>
            <person name="Loffler F."/>
        </authorList>
    </citation>
    <scope>NUCLEOTIDE SEQUENCE</scope>
</reference>
<evidence type="ECO:0000259" key="1">
    <source>
        <dbReference type="PROSITE" id="PS51832"/>
    </source>
</evidence>
<dbReference type="InterPro" id="IPR003607">
    <property type="entry name" value="HD/PDEase_dom"/>
</dbReference>
<dbReference type="PROSITE" id="PS51832">
    <property type="entry name" value="HD_GYP"/>
    <property type="match status" value="1"/>
</dbReference>
<name>A0A645G8B5_9ZZZZ</name>
<comment type="caution">
    <text evidence="2">The sequence shown here is derived from an EMBL/GenBank/DDBJ whole genome shotgun (WGS) entry which is preliminary data.</text>
</comment>
<dbReference type="InterPro" id="IPR052020">
    <property type="entry name" value="Cyclic_di-GMP/3'3'-cGAMP_PDE"/>
</dbReference>
<proteinExistence type="predicted"/>
<dbReference type="InterPro" id="IPR037522">
    <property type="entry name" value="HD_GYP_dom"/>
</dbReference>
<dbReference type="AlphaFoldDB" id="A0A645G8B5"/>
<evidence type="ECO:0000313" key="2">
    <source>
        <dbReference type="EMBL" id="MPN22875.1"/>
    </source>
</evidence>
<dbReference type="SUPFAM" id="SSF109604">
    <property type="entry name" value="HD-domain/PDEase-like"/>
    <property type="match status" value="1"/>
</dbReference>
<gene>
    <name evidence="2" type="ORF">SDC9_170260</name>
</gene>
<dbReference type="PANTHER" id="PTHR45228:SF5">
    <property type="entry name" value="CYCLIC DI-GMP PHOSPHODIESTERASE VC_1348-RELATED"/>
    <property type="match status" value="1"/>
</dbReference>
<dbReference type="PANTHER" id="PTHR45228">
    <property type="entry name" value="CYCLIC DI-GMP PHOSPHODIESTERASE TM_0186-RELATED"/>
    <property type="match status" value="1"/>
</dbReference>
<dbReference type="Pfam" id="PF13487">
    <property type="entry name" value="HD_5"/>
    <property type="match status" value="1"/>
</dbReference>
<dbReference type="Gene3D" id="1.10.3210.10">
    <property type="entry name" value="Hypothetical protein af1432"/>
    <property type="match status" value="1"/>
</dbReference>
<organism evidence="2">
    <name type="scientific">bioreactor metagenome</name>
    <dbReference type="NCBI Taxonomy" id="1076179"/>
    <lineage>
        <taxon>unclassified sequences</taxon>
        <taxon>metagenomes</taxon>
        <taxon>ecological metagenomes</taxon>
    </lineage>
</organism>
<sequence length="132" mass="14535">MRTHVAQGEAIVAGIGWLDEAAAVVAGHHEKWDGKGYPRALSGENIPLAARIFAIADVFDALVSRRPYKEAMPFAAAIEIIRQDSGSHFDPALAAIFLNIAETLHTRLQCCDEADCRRLLDDKVRHHFFAQA</sequence>
<dbReference type="CDD" id="cd00077">
    <property type="entry name" value="HDc"/>
    <property type="match status" value="1"/>
</dbReference>
<protein>
    <recommendedName>
        <fullName evidence="1">HD-GYP domain-containing protein</fullName>
    </recommendedName>
</protein>